<dbReference type="GO" id="GO:0003677">
    <property type="term" value="F:DNA binding"/>
    <property type="evidence" value="ECO:0007669"/>
    <property type="project" value="InterPro"/>
</dbReference>
<sequence>MAQILLLDRFDILINKALELPVLQKTVEWNDNYRILLLIVILSTGLPISEINKLRWEDILDVGGIDGVKAKEQLFVRRYANYIHPIIQVKIETLYVQGFLSPKMTSLLFPAHKTENALFYLHAFLSIEQKHFSIYCQEGHPMDITLFNYFFQATFGRQVVRVCGFNKETSRQLRRHFRVKSNDEVLYLLCMDKPTVFNLENLNLYGQEYLYLESRNFENGYAFQSFIYLNKFLEDIIFECQRDAAMQCLMLLSLHNGIKMSALLKIESSDVYFKKDSLNPEAIMFCNHKLVLSKTIESAFKRYFFKYGYDNSLPLFRTNRGNRISPSSLQRELTSVMKQFGHKYYKSFNQDSFLISWGRRVISITGDHKPTIKALKERLKLKTEQDLYRFLQLQNPKKGYSIKGRYEKDIYRAITYSFPTERQDMN</sequence>
<dbReference type="RefSeq" id="WP_114677603.1">
    <property type="nucleotide sequence ID" value="NZ_CP031188.1"/>
</dbReference>
<name>A0A345HB84_9FLAO</name>
<dbReference type="KEGG" id="fat:DVK85_06165"/>
<protein>
    <submittedName>
        <fullName evidence="1">Uncharacterized protein</fullName>
    </submittedName>
</protein>
<reference evidence="1 2" key="1">
    <citation type="submission" date="2018-07" db="EMBL/GenBank/DDBJ databases">
        <title>Complete genome sequence of Flavobacterium arcticum type strain SM1502T.</title>
        <authorList>
            <person name="Li Y."/>
            <person name="Li D.-D."/>
        </authorList>
    </citation>
    <scope>NUCLEOTIDE SEQUENCE [LARGE SCALE GENOMIC DNA]</scope>
    <source>
        <strain evidence="1 2">SM1502</strain>
    </source>
</reference>
<proteinExistence type="predicted"/>
<dbReference type="SUPFAM" id="SSF56349">
    <property type="entry name" value="DNA breaking-rejoining enzymes"/>
    <property type="match status" value="1"/>
</dbReference>
<keyword evidence="2" id="KW-1185">Reference proteome</keyword>
<accession>A0A345HB84</accession>
<dbReference type="Proteomes" id="UP000253951">
    <property type="component" value="Chromosome"/>
</dbReference>
<evidence type="ECO:0000313" key="1">
    <source>
        <dbReference type="EMBL" id="AXG73844.1"/>
    </source>
</evidence>
<dbReference type="InterPro" id="IPR011010">
    <property type="entry name" value="DNA_brk_join_enz"/>
</dbReference>
<dbReference type="OrthoDB" id="1308770at2"/>
<dbReference type="EMBL" id="CP031188">
    <property type="protein sequence ID" value="AXG73844.1"/>
    <property type="molecule type" value="Genomic_DNA"/>
</dbReference>
<evidence type="ECO:0000313" key="2">
    <source>
        <dbReference type="Proteomes" id="UP000253951"/>
    </source>
</evidence>
<organism evidence="1 2">
    <name type="scientific">Flavobacterium arcticum</name>
    <dbReference type="NCBI Taxonomy" id="1784713"/>
    <lineage>
        <taxon>Bacteria</taxon>
        <taxon>Pseudomonadati</taxon>
        <taxon>Bacteroidota</taxon>
        <taxon>Flavobacteriia</taxon>
        <taxon>Flavobacteriales</taxon>
        <taxon>Flavobacteriaceae</taxon>
        <taxon>Flavobacterium</taxon>
    </lineage>
</organism>
<gene>
    <name evidence="1" type="ORF">DVK85_06165</name>
</gene>
<dbReference type="AlphaFoldDB" id="A0A345HB84"/>